<evidence type="ECO:0000256" key="10">
    <source>
        <dbReference type="ARBA" id="ARBA00044960"/>
    </source>
</evidence>
<protein>
    <submittedName>
        <fullName evidence="12">Lysosomal protein NCU-G1</fullName>
    </submittedName>
</protein>
<comment type="subcellular location">
    <subcellularLocation>
        <location evidence="9">Lysosome membrane</location>
        <topology evidence="9">Single-pass type I membrane protein</topology>
        <orientation evidence="9">Lumenal side</orientation>
    </subcellularLocation>
</comment>
<dbReference type="GO" id="GO:0005765">
    <property type="term" value="C:lysosomal membrane"/>
    <property type="evidence" value="ECO:0007669"/>
    <property type="project" value="UniProtKB-SubCell"/>
</dbReference>
<evidence type="ECO:0000256" key="4">
    <source>
        <dbReference type="ARBA" id="ARBA00022989"/>
    </source>
</evidence>
<dbReference type="OrthoDB" id="6264340at2759"/>
<dbReference type="AlphaFoldDB" id="A0A3R7QY22"/>
<dbReference type="Pfam" id="PF15065">
    <property type="entry name" value="NCU-G1"/>
    <property type="match status" value="1"/>
</dbReference>
<keyword evidence="7" id="KW-0458">Lysosome</keyword>
<evidence type="ECO:0000256" key="9">
    <source>
        <dbReference type="ARBA" id="ARBA00024189"/>
    </source>
</evidence>
<evidence type="ECO:0000256" key="2">
    <source>
        <dbReference type="ARBA" id="ARBA00022692"/>
    </source>
</evidence>
<accession>A0A3R7QY22</accession>
<evidence type="ECO:0000256" key="11">
    <source>
        <dbReference type="SAM" id="Phobius"/>
    </source>
</evidence>
<evidence type="ECO:0000256" key="6">
    <source>
        <dbReference type="ARBA" id="ARBA00023180"/>
    </source>
</evidence>
<proteinExistence type="inferred from homology"/>
<comment type="caution">
    <text evidence="12">The sequence shown here is derived from an EMBL/GenBank/DDBJ whole genome shotgun (WGS) entry which is preliminary data.</text>
</comment>
<comment type="similarity">
    <text evidence="1">Belongs to the GLMP family.</text>
</comment>
<evidence type="ECO:0000256" key="5">
    <source>
        <dbReference type="ARBA" id="ARBA00023136"/>
    </source>
</evidence>
<organism evidence="12 13">
    <name type="scientific">Penaeus vannamei</name>
    <name type="common">Whiteleg shrimp</name>
    <name type="synonym">Litopenaeus vannamei</name>
    <dbReference type="NCBI Taxonomy" id="6689"/>
    <lineage>
        <taxon>Eukaryota</taxon>
        <taxon>Metazoa</taxon>
        <taxon>Ecdysozoa</taxon>
        <taxon>Arthropoda</taxon>
        <taxon>Crustacea</taxon>
        <taxon>Multicrustacea</taxon>
        <taxon>Malacostraca</taxon>
        <taxon>Eumalacostraca</taxon>
        <taxon>Eucarida</taxon>
        <taxon>Decapoda</taxon>
        <taxon>Dendrobranchiata</taxon>
        <taxon>Penaeoidea</taxon>
        <taxon>Penaeidae</taxon>
        <taxon>Penaeus</taxon>
    </lineage>
</organism>
<evidence type="ECO:0000256" key="3">
    <source>
        <dbReference type="ARBA" id="ARBA00022729"/>
    </source>
</evidence>
<sequence length="410" mass="45842">MSRDRDEQRRLWMRTSGAFKCIPEARAPWCYYGVSPPAINSGCTSCSEPWVVHIKADGKNDTIHHIWGMHAAPSFLFATTDLSSELKINWKKLQAGEEKSIQFDSPPNYIFGFTIPNLILFNDLNDTGKLDGIPAKDRQVVSMSEFEWEVQETFNDSTREAAVIFKTSKFRGELLPNDTHINIQMAAYGVDGRSTVLPHLIRTPESAQFDMKPDYYPMSGFAKPRWALDVILFSAEIADEKKMQISKQKSLDDENTPGVFHLDEITTPLTESGGQGGYLQWRPVSYLTSDRDINFSTFPNINESFPFLKNITLAKSSLAYALLGEDLLTRVTATTTVAFGQPKDNFYTGSNYTTWTVAMGQGSPPIETFSTMVIIVISLGVGIPVLMFLIGGIVIASRRCRQSSDQLLLN</sequence>
<keyword evidence="5 11" id="KW-0472">Membrane</keyword>
<keyword evidence="3" id="KW-0732">Signal</keyword>
<dbReference type="PANTHER" id="PTHR31981:SF1">
    <property type="entry name" value="GLYCOSYLATED LYSOSOMAL MEMBRANE PROTEIN"/>
    <property type="match status" value="1"/>
</dbReference>
<comment type="subunit">
    <text evidence="10">Interacts (via lumenal domain) with lysosomal protein MFSD1; the interaction starts while both proteins are still in the endoplasmic reticulum and is required for stabilization of MFSD1 in lysosomes but has no direct effect on its targeting to lysosomes or transporter activity.</text>
</comment>
<reference evidence="12 13" key="1">
    <citation type="submission" date="2018-04" db="EMBL/GenBank/DDBJ databases">
        <authorList>
            <person name="Zhang X."/>
            <person name="Yuan J."/>
            <person name="Li F."/>
            <person name="Xiang J."/>
        </authorList>
    </citation>
    <scope>NUCLEOTIDE SEQUENCE [LARGE SCALE GENOMIC DNA]</scope>
    <source>
        <tissue evidence="12">Muscle</tissue>
    </source>
</reference>
<dbReference type="EMBL" id="QCYY01000789">
    <property type="protein sequence ID" value="ROT82686.1"/>
    <property type="molecule type" value="Genomic_DNA"/>
</dbReference>
<dbReference type="PANTHER" id="PTHR31981">
    <property type="entry name" value="GLYCOSYLATED LYSOSOMAL MEMBRANE PROTEIN"/>
    <property type="match status" value="1"/>
</dbReference>
<keyword evidence="4 11" id="KW-1133">Transmembrane helix</keyword>
<evidence type="ECO:0000256" key="7">
    <source>
        <dbReference type="ARBA" id="ARBA00023228"/>
    </source>
</evidence>
<gene>
    <name evidence="12" type="ORF">C7M84_024162</name>
</gene>
<evidence type="ECO:0000256" key="8">
    <source>
        <dbReference type="ARBA" id="ARBA00024176"/>
    </source>
</evidence>
<evidence type="ECO:0000313" key="13">
    <source>
        <dbReference type="Proteomes" id="UP000283509"/>
    </source>
</evidence>
<dbReference type="Proteomes" id="UP000283509">
    <property type="component" value="Unassembled WGS sequence"/>
</dbReference>
<feature type="transmembrane region" description="Helical" evidence="11">
    <location>
        <begin position="372"/>
        <end position="396"/>
    </location>
</feature>
<evidence type="ECO:0000313" key="12">
    <source>
        <dbReference type="EMBL" id="ROT82686.1"/>
    </source>
</evidence>
<dbReference type="InterPro" id="IPR029382">
    <property type="entry name" value="NCU-G1"/>
</dbReference>
<keyword evidence="13" id="KW-1185">Reference proteome</keyword>
<name>A0A3R7QY22_PENVA</name>
<keyword evidence="2 11" id="KW-0812">Transmembrane</keyword>
<keyword evidence="6" id="KW-0325">Glycoprotein</keyword>
<evidence type="ECO:0000256" key="1">
    <source>
        <dbReference type="ARBA" id="ARBA00010599"/>
    </source>
</evidence>
<reference evidence="12 13" key="2">
    <citation type="submission" date="2019-01" db="EMBL/GenBank/DDBJ databases">
        <title>The decoding of complex shrimp genome reveals the adaptation for benthos swimmer, frequently molting mechanism and breeding impact on genome.</title>
        <authorList>
            <person name="Sun Y."/>
            <person name="Gao Y."/>
            <person name="Yu Y."/>
        </authorList>
    </citation>
    <scope>NUCLEOTIDE SEQUENCE [LARGE SCALE GENOMIC DNA]</scope>
    <source>
        <tissue evidence="12">Muscle</tissue>
    </source>
</reference>
<comment type="function">
    <text evidence="8">Required to protect lysosomal transporter MFSD1 from lysosomal proteolysis and for MFSD1 lysosomal localization.</text>
</comment>